<dbReference type="PANTHER" id="PTHR44858">
    <property type="entry name" value="TETRATRICOPEPTIDE REPEAT PROTEIN 6"/>
    <property type="match status" value="1"/>
</dbReference>
<comment type="caution">
    <text evidence="5">The sequence shown here is derived from an EMBL/GenBank/DDBJ whole genome shotgun (WGS) entry which is preliminary data.</text>
</comment>
<dbReference type="STRING" id="161355.PS9374_01369"/>
<dbReference type="PANTHER" id="PTHR44858:SF1">
    <property type="entry name" value="UDP-N-ACETYLGLUCOSAMINE--PEPTIDE N-ACETYLGLUCOSAMINYLTRANSFERASE SPINDLY-RELATED"/>
    <property type="match status" value="1"/>
</dbReference>
<dbReference type="Pfam" id="PF14559">
    <property type="entry name" value="TPR_19"/>
    <property type="match status" value="1"/>
</dbReference>
<keyword evidence="1" id="KW-0677">Repeat</keyword>
<accession>A0A171BXE8</accession>
<dbReference type="GO" id="GO:0009279">
    <property type="term" value="C:cell outer membrane"/>
    <property type="evidence" value="ECO:0007669"/>
    <property type="project" value="TreeGrafter"/>
</dbReference>
<dbReference type="InterPro" id="IPR019734">
    <property type="entry name" value="TPR_rpt"/>
</dbReference>
<dbReference type="InterPro" id="IPR011990">
    <property type="entry name" value="TPR-like_helical_dom_sf"/>
</dbReference>
<protein>
    <submittedName>
        <fullName evidence="5">TPR repeat-containing protein</fullName>
    </submittedName>
</protein>
<dbReference type="AlphaFoldDB" id="A0A171BXE8"/>
<feature type="compositionally biased region" description="Low complexity" evidence="4">
    <location>
        <begin position="1"/>
        <end position="10"/>
    </location>
</feature>
<dbReference type="Pfam" id="PF13432">
    <property type="entry name" value="TPR_16"/>
    <property type="match status" value="2"/>
</dbReference>
<dbReference type="InterPro" id="IPR050498">
    <property type="entry name" value="Ycf3"/>
</dbReference>
<gene>
    <name evidence="5" type="ORF">PS9374_01369</name>
</gene>
<dbReference type="Proteomes" id="UP000077701">
    <property type="component" value="Unassembled WGS sequence"/>
</dbReference>
<organism evidence="5 6">
    <name type="scientific">Planomonospora sphaerica</name>
    <dbReference type="NCBI Taxonomy" id="161355"/>
    <lineage>
        <taxon>Bacteria</taxon>
        <taxon>Bacillati</taxon>
        <taxon>Actinomycetota</taxon>
        <taxon>Actinomycetes</taxon>
        <taxon>Streptosporangiales</taxon>
        <taxon>Streptosporangiaceae</taxon>
        <taxon>Planomonospora</taxon>
    </lineage>
</organism>
<dbReference type="SUPFAM" id="SSF48452">
    <property type="entry name" value="TPR-like"/>
    <property type="match status" value="2"/>
</dbReference>
<evidence type="ECO:0000256" key="4">
    <source>
        <dbReference type="SAM" id="MobiDB-lite"/>
    </source>
</evidence>
<feature type="region of interest" description="Disordered" evidence="4">
    <location>
        <begin position="1"/>
        <end position="20"/>
    </location>
</feature>
<feature type="repeat" description="TPR" evidence="3">
    <location>
        <begin position="417"/>
        <end position="450"/>
    </location>
</feature>
<reference evidence="5 6" key="1">
    <citation type="journal article" date="2016" name="Genome Announc.">
        <title>Draft Genome Sequence of Planomonospora sphaerica JCM9374, a Rare Actinomycete.</title>
        <authorList>
            <person name="Dohra H."/>
            <person name="Suzuki T."/>
            <person name="Inoue Y."/>
            <person name="Kodani S."/>
        </authorList>
    </citation>
    <scope>NUCLEOTIDE SEQUENCE [LARGE SCALE GENOMIC DNA]</scope>
    <source>
        <strain evidence="5 6">JCM 9374</strain>
    </source>
</reference>
<keyword evidence="2 3" id="KW-0802">TPR repeat</keyword>
<evidence type="ECO:0000313" key="5">
    <source>
        <dbReference type="EMBL" id="GAT65732.1"/>
    </source>
</evidence>
<dbReference type="PROSITE" id="PS50005">
    <property type="entry name" value="TPR"/>
    <property type="match status" value="3"/>
</dbReference>
<feature type="repeat" description="TPR" evidence="3">
    <location>
        <begin position="451"/>
        <end position="484"/>
    </location>
</feature>
<feature type="compositionally biased region" description="Gly residues" evidence="4">
    <location>
        <begin position="674"/>
        <end position="683"/>
    </location>
</feature>
<evidence type="ECO:0000256" key="2">
    <source>
        <dbReference type="ARBA" id="ARBA00022803"/>
    </source>
</evidence>
<feature type="repeat" description="TPR" evidence="3">
    <location>
        <begin position="586"/>
        <end position="619"/>
    </location>
</feature>
<dbReference type="GO" id="GO:0046813">
    <property type="term" value="P:receptor-mediated virion attachment to host cell"/>
    <property type="evidence" value="ECO:0007669"/>
    <property type="project" value="TreeGrafter"/>
</dbReference>
<keyword evidence="6" id="KW-1185">Reference proteome</keyword>
<sequence length="683" mass="73042">MSRGPLAPGEASEEAPLPPLLLPPVDADRRLRGPYTAAGAIVAALLPEARPELVARYDIELRAVAPDLHDRIPARRRSRADALPRAERILVHAPRRTLRIANGVAEFLRAYLEARPEARPDGLRERPGPRRLVVTGTAEADPTDLELLAVLRRRVPPELLTVELREQAAALPELEPEEHDKRADELERQGSVGARLGAVPYHRERGTDPRLAVEALRFAVQWCLDAGCHDAVAELGPRGLALTDPESDPETWWRFLHSTATALGSLRREDEAAALFDLARRESVSPVTHAAAAYSTGMLKVRHHDPARRDPEAALAWVNQAIAISTLLPDPRERAFKLGFDLNGRALVEVRLGRPARALELVQQAVDLADRELGPDEHPIHRLVLLANRAQLTVMLGRPEAALEDLDAVIAADPGYPDYYIDRGNLLHRLGRLDAAVADYETAMRAGPPFPEPYYNRAEIRFSTGDHAGALADLDHALELDPEFVDALANRAGLLVALGEYGRARADAEAGLALDPDNPYLLCALGQVEMAEGRHAPARAAFDRALERSPGLSAAWANRGVLAFETGDPEGAVADFTRALEPGADPALLFNRALALRAAGREREAAADLTKALELAPDDEDVRRELAGLGGATGAAGDSGGVPDRGSPGESGGAPDRGSPGESGGAPDGASPGHAGGLSGRAG</sequence>
<feature type="compositionally biased region" description="Gly residues" evidence="4">
    <location>
        <begin position="629"/>
        <end position="640"/>
    </location>
</feature>
<dbReference type="EMBL" id="BDCX01000003">
    <property type="protein sequence ID" value="GAT65732.1"/>
    <property type="molecule type" value="Genomic_DNA"/>
</dbReference>
<dbReference type="Gene3D" id="1.25.40.10">
    <property type="entry name" value="Tetratricopeptide repeat domain"/>
    <property type="match status" value="3"/>
</dbReference>
<evidence type="ECO:0000256" key="1">
    <source>
        <dbReference type="ARBA" id="ARBA00022737"/>
    </source>
</evidence>
<proteinExistence type="predicted"/>
<evidence type="ECO:0000313" key="6">
    <source>
        <dbReference type="Proteomes" id="UP000077701"/>
    </source>
</evidence>
<dbReference type="Pfam" id="PF07719">
    <property type="entry name" value="TPR_2"/>
    <property type="match status" value="1"/>
</dbReference>
<dbReference type="InterPro" id="IPR013105">
    <property type="entry name" value="TPR_2"/>
</dbReference>
<name>A0A171BXE8_9ACTN</name>
<feature type="region of interest" description="Disordered" evidence="4">
    <location>
        <begin position="629"/>
        <end position="683"/>
    </location>
</feature>
<dbReference type="OrthoDB" id="9814944at2"/>
<reference evidence="6" key="2">
    <citation type="submission" date="2016-04" db="EMBL/GenBank/DDBJ databases">
        <title>Planomonospora sphaerica JCM9374 whole genome shotgun sequence.</title>
        <authorList>
            <person name="Suzuki T."/>
            <person name="Dohra H."/>
            <person name="Kodani S."/>
        </authorList>
    </citation>
    <scope>NUCLEOTIDE SEQUENCE [LARGE SCALE GENOMIC DNA]</scope>
    <source>
        <strain evidence="6">JCM 9374</strain>
    </source>
</reference>
<dbReference type="SMART" id="SM00028">
    <property type="entry name" value="TPR"/>
    <property type="match status" value="8"/>
</dbReference>
<evidence type="ECO:0000256" key="3">
    <source>
        <dbReference type="PROSITE-ProRule" id="PRU00339"/>
    </source>
</evidence>